<dbReference type="InterPro" id="IPR010982">
    <property type="entry name" value="Lambda_DNA-bd_dom_sf"/>
</dbReference>
<feature type="compositionally biased region" description="Low complexity" evidence="13">
    <location>
        <begin position="54"/>
        <end position="65"/>
    </location>
</feature>
<dbReference type="GO" id="GO:0030154">
    <property type="term" value="P:cell differentiation"/>
    <property type="evidence" value="ECO:0007669"/>
    <property type="project" value="UniProtKB-ARBA"/>
</dbReference>
<keyword evidence="8 12" id="KW-0804">Transcription</keyword>
<feature type="domain" description="Homeobox" evidence="14">
    <location>
        <begin position="222"/>
        <end position="282"/>
    </location>
</feature>
<keyword evidence="17" id="KW-1185">Reference proteome</keyword>
<protein>
    <recommendedName>
        <fullName evidence="12">One cut domain family member</fullName>
    </recommendedName>
</protein>
<dbReference type="SMART" id="SM00389">
    <property type="entry name" value="HOX"/>
    <property type="match status" value="1"/>
</dbReference>
<keyword evidence="9 10" id="KW-0539">Nucleus</keyword>
<dbReference type="AlphaFoldDB" id="A0AAV4R6X4"/>
<evidence type="ECO:0000256" key="7">
    <source>
        <dbReference type="ARBA" id="ARBA00023155"/>
    </source>
</evidence>
<evidence type="ECO:0000256" key="5">
    <source>
        <dbReference type="ARBA" id="ARBA00023054"/>
    </source>
</evidence>
<dbReference type="PANTHER" id="PTHR14043">
    <property type="entry name" value="CCAAT DISPLACEMENT PROTEIN-RELATED"/>
    <property type="match status" value="1"/>
</dbReference>
<dbReference type="SUPFAM" id="SSF47413">
    <property type="entry name" value="lambda repressor-like DNA-binding domains"/>
    <property type="match status" value="1"/>
</dbReference>
<dbReference type="Pfam" id="PF00046">
    <property type="entry name" value="Homeodomain"/>
    <property type="match status" value="1"/>
</dbReference>
<dbReference type="GO" id="GO:0005634">
    <property type="term" value="C:nucleus"/>
    <property type="evidence" value="ECO:0007669"/>
    <property type="project" value="UniProtKB-SubCell"/>
</dbReference>
<evidence type="ECO:0000256" key="10">
    <source>
        <dbReference type="PROSITE-ProRule" id="PRU00108"/>
    </source>
</evidence>
<feature type="region of interest" description="Disordered" evidence="13">
    <location>
        <begin position="1"/>
        <end position="77"/>
    </location>
</feature>
<evidence type="ECO:0000256" key="6">
    <source>
        <dbReference type="ARBA" id="ARBA00023125"/>
    </source>
</evidence>
<keyword evidence="5" id="KW-0175">Coiled coil</keyword>
<dbReference type="SUPFAM" id="SSF46689">
    <property type="entry name" value="Homeodomain-like"/>
    <property type="match status" value="1"/>
</dbReference>
<dbReference type="Proteomes" id="UP001054945">
    <property type="component" value="Unassembled WGS sequence"/>
</dbReference>
<dbReference type="GO" id="GO:0000981">
    <property type="term" value="F:DNA-binding transcription factor activity, RNA polymerase II-specific"/>
    <property type="evidence" value="ECO:0007669"/>
    <property type="project" value="InterPro"/>
</dbReference>
<dbReference type="Gene3D" id="1.10.10.60">
    <property type="entry name" value="Homeodomain-like"/>
    <property type="match status" value="1"/>
</dbReference>
<evidence type="ECO:0000256" key="2">
    <source>
        <dbReference type="ARBA" id="ARBA00008190"/>
    </source>
</evidence>
<dbReference type="SMART" id="SM01109">
    <property type="entry name" value="CUT"/>
    <property type="match status" value="1"/>
</dbReference>
<dbReference type="InterPro" id="IPR017970">
    <property type="entry name" value="Homeobox_CS"/>
</dbReference>
<accession>A0AAV4R6X4</accession>
<evidence type="ECO:0000256" key="4">
    <source>
        <dbReference type="ARBA" id="ARBA00023015"/>
    </source>
</evidence>
<dbReference type="CDD" id="cd00086">
    <property type="entry name" value="homeodomain"/>
    <property type="match status" value="1"/>
</dbReference>
<evidence type="ECO:0000259" key="15">
    <source>
        <dbReference type="PROSITE" id="PS51042"/>
    </source>
</evidence>
<dbReference type="PROSITE" id="PS50071">
    <property type="entry name" value="HOMEOBOX_2"/>
    <property type="match status" value="1"/>
</dbReference>
<dbReference type="Pfam" id="PF02376">
    <property type="entry name" value="CUT"/>
    <property type="match status" value="1"/>
</dbReference>
<evidence type="ECO:0000256" key="9">
    <source>
        <dbReference type="ARBA" id="ARBA00023242"/>
    </source>
</evidence>
<comment type="caution">
    <text evidence="16">The sequence shown here is derived from an EMBL/GenBank/DDBJ whole genome shotgun (WGS) entry which is preliminary data.</text>
</comment>
<feature type="region of interest" description="Disordered" evidence="13">
    <location>
        <begin position="191"/>
        <end position="226"/>
    </location>
</feature>
<evidence type="ECO:0000256" key="8">
    <source>
        <dbReference type="ARBA" id="ARBA00023163"/>
    </source>
</evidence>
<evidence type="ECO:0000256" key="12">
    <source>
        <dbReference type="RuleBase" id="RU361129"/>
    </source>
</evidence>
<evidence type="ECO:0000313" key="17">
    <source>
        <dbReference type="Proteomes" id="UP001054945"/>
    </source>
</evidence>
<feature type="domain" description="CUT" evidence="15">
    <location>
        <begin position="83"/>
        <end position="170"/>
    </location>
</feature>
<keyword evidence="3" id="KW-0677">Repeat</keyword>
<dbReference type="InterPro" id="IPR003350">
    <property type="entry name" value="CUT_dom"/>
</dbReference>
<feature type="region of interest" description="Disordered" evidence="13">
    <location>
        <begin position="279"/>
        <end position="320"/>
    </location>
</feature>
<sequence length="320" mass="36106">MHKIIGSNKMSPRPMESNLRTPENRQPSQNNSVYSSHNHTPRSVCGTPDAMPMSLTVTSSNTSVTHSRKTPSLTRGYNQPSVYEMAALTTDLDTQTITSKIKESLMAHNIGQKIFGEAVLGLSQGSVSELLSKPKPWHMLSIKGREPFIRMQMWLNDPHNIEMLQTLKNERREANCFLHFFYKLLANKRRRTGEGPMDSPRSQSDGGQMYNSYSFAPPSPYPPAKKPRVLFTEEQKEALKLAFSLDPYPSTATIEFLANELNLSVRTITNWFHNHRMRMKQHTSDDEHSRKGSDVSLPPPVRGYGLRASTISSDVESKNG</sequence>
<dbReference type="EMBL" id="BPLR01007366">
    <property type="protein sequence ID" value="GIY16374.1"/>
    <property type="molecule type" value="Genomic_DNA"/>
</dbReference>
<organism evidence="16 17">
    <name type="scientific">Caerostris extrusa</name>
    <name type="common">Bark spider</name>
    <name type="synonym">Caerostris bankana</name>
    <dbReference type="NCBI Taxonomy" id="172846"/>
    <lineage>
        <taxon>Eukaryota</taxon>
        <taxon>Metazoa</taxon>
        <taxon>Ecdysozoa</taxon>
        <taxon>Arthropoda</taxon>
        <taxon>Chelicerata</taxon>
        <taxon>Arachnida</taxon>
        <taxon>Araneae</taxon>
        <taxon>Araneomorphae</taxon>
        <taxon>Entelegynae</taxon>
        <taxon>Araneoidea</taxon>
        <taxon>Araneidae</taxon>
        <taxon>Caerostris</taxon>
    </lineage>
</organism>
<feature type="DNA-binding region" description="Homeobox" evidence="10">
    <location>
        <begin position="224"/>
        <end position="283"/>
    </location>
</feature>
<dbReference type="Gene3D" id="1.10.260.40">
    <property type="entry name" value="lambda repressor-like DNA-binding domains"/>
    <property type="match status" value="1"/>
</dbReference>
<dbReference type="InterPro" id="IPR001356">
    <property type="entry name" value="HD"/>
</dbReference>
<evidence type="ECO:0000259" key="14">
    <source>
        <dbReference type="PROSITE" id="PS50071"/>
    </source>
</evidence>
<dbReference type="PROSITE" id="PS00027">
    <property type="entry name" value="HOMEOBOX_1"/>
    <property type="match status" value="1"/>
</dbReference>
<name>A0AAV4R6X4_CAEEX</name>
<evidence type="ECO:0000313" key="16">
    <source>
        <dbReference type="EMBL" id="GIY16374.1"/>
    </source>
</evidence>
<keyword evidence="7 10" id="KW-0371">Homeobox</keyword>
<comment type="subcellular location">
    <subcellularLocation>
        <location evidence="1 10 11">Nucleus</location>
    </subcellularLocation>
</comment>
<keyword evidence="6 10" id="KW-0238">DNA-binding</keyword>
<dbReference type="FunFam" id="1.10.260.40:FF:000004">
    <property type="entry name" value="Cut-like homeobox 1a"/>
    <property type="match status" value="1"/>
</dbReference>
<proteinExistence type="inferred from homology"/>
<feature type="compositionally biased region" description="Polar residues" evidence="13">
    <location>
        <begin position="18"/>
        <end position="38"/>
    </location>
</feature>
<dbReference type="PROSITE" id="PS51042">
    <property type="entry name" value="CUT"/>
    <property type="match status" value="1"/>
</dbReference>
<dbReference type="InterPro" id="IPR009057">
    <property type="entry name" value="Homeodomain-like_sf"/>
</dbReference>
<evidence type="ECO:0000256" key="13">
    <source>
        <dbReference type="SAM" id="MobiDB-lite"/>
    </source>
</evidence>
<feature type="compositionally biased region" description="Polar residues" evidence="13">
    <location>
        <begin position="200"/>
        <end position="212"/>
    </location>
</feature>
<dbReference type="PANTHER" id="PTHR14043:SF2">
    <property type="entry name" value="HOMEOBOX PROTEIN CUT"/>
    <property type="match status" value="1"/>
</dbReference>
<keyword evidence="4 12" id="KW-0805">Transcription regulation</keyword>
<comment type="similarity">
    <text evidence="2 12">Belongs to the CUT homeobox family.</text>
</comment>
<evidence type="ECO:0000256" key="11">
    <source>
        <dbReference type="RuleBase" id="RU000682"/>
    </source>
</evidence>
<reference evidence="16 17" key="1">
    <citation type="submission" date="2021-06" db="EMBL/GenBank/DDBJ databases">
        <title>Caerostris extrusa draft genome.</title>
        <authorList>
            <person name="Kono N."/>
            <person name="Arakawa K."/>
        </authorList>
    </citation>
    <scope>NUCLEOTIDE SEQUENCE [LARGE SCALE GENOMIC DNA]</scope>
</reference>
<evidence type="ECO:0000256" key="3">
    <source>
        <dbReference type="ARBA" id="ARBA00022737"/>
    </source>
</evidence>
<dbReference type="GO" id="GO:0000977">
    <property type="term" value="F:RNA polymerase II transcription regulatory region sequence-specific DNA binding"/>
    <property type="evidence" value="ECO:0007669"/>
    <property type="project" value="TreeGrafter"/>
</dbReference>
<evidence type="ECO:0000256" key="1">
    <source>
        <dbReference type="ARBA" id="ARBA00004123"/>
    </source>
</evidence>
<dbReference type="FunFam" id="1.10.10.60:FF:000298">
    <property type="entry name" value="Homeobox protein cut-like"/>
    <property type="match status" value="1"/>
</dbReference>
<feature type="compositionally biased region" description="Basic and acidic residues" evidence="13">
    <location>
        <begin position="282"/>
        <end position="293"/>
    </location>
</feature>
<gene>
    <name evidence="16" type="primary">ct</name>
    <name evidence="16" type="ORF">CEXT_739161</name>
</gene>